<evidence type="ECO:0000313" key="4">
    <source>
        <dbReference type="Proteomes" id="UP000465609"/>
    </source>
</evidence>
<dbReference type="Gene3D" id="3.30.70.270">
    <property type="match status" value="1"/>
</dbReference>
<sequence>MTQHQDKCTSCPIVGYRKEVLSALNELVERVAHTLMAADEGNYVPASEQALADVAAHFELDVAFLRHNDHAIGATILIAQWPVRTYIPDPDPIGTVYFKDADPVFAMAEHVKEPVILRPAAEPDEFQQRIEEGTTVPLVSMAAVPMNVTDKTDGSAGFITTGTLGFIKYGDLAWTDDEITALKVIATMFSHLKARVEAQASVRHLAEHDDLTGLRNRRSLLDHLEYRLATGQPAPVAALYIDPDQLKAVNDLLGHETGDQVLVELTHRLHEHAADAAFLARLGGDEIVAVLNEPTTLADAYEYAEQLRETLSARLMLGSSYIRHRVSIGVAVGTPGTDSVSDLLRYAEHALTAAKTAGGNTVIAFSDELAAQYSLQTDIEVHLQDCIENGGLYLHYVPEVDLRSGQLAAMEAVVRWNHPTRGLLRREEFMPVAEATNFGGAVGREVMRLACEQYQRWRIEGLAQDVMLRVKLSPAQVVTDGFTEHLTATLAHFNVPAASLCLELPEDLLVAEAQRCGQILLALKDIGVQLALDNFGTGYSFLPSLKELPIDSLKVGRAFVQTLDHDGENALFVQSIAALADAFGLELTADGLETESAAERLVTMGYRRAQGLLVSGPVDANGMEALLKAPKLRAPAA</sequence>
<dbReference type="Gene3D" id="3.20.20.450">
    <property type="entry name" value="EAL domain"/>
    <property type="match status" value="1"/>
</dbReference>
<dbReference type="InterPro" id="IPR000160">
    <property type="entry name" value="GGDEF_dom"/>
</dbReference>
<gene>
    <name evidence="3" type="ORF">MAUB_01470</name>
</gene>
<keyword evidence="4" id="KW-1185">Reference proteome</keyword>
<dbReference type="PROSITE" id="PS50883">
    <property type="entry name" value="EAL"/>
    <property type="match status" value="1"/>
</dbReference>
<proteinExistence type="predicted"/>
<dbReference type="NCBIfam" id="TIGR00254">
    <property type="entry name" value="GGDEF"/>
    <property type="match status" value="1"/>
</dbReference>
<dbReference type="Proteomes" id="UP000465609">
    <property type="component" value="Chromosome"/>
</dbReference>
<dbReference type="InterPro" id="IPR052155">
    <property type="entry name" value="Biofilm_reg_signaling"/>
</dbReference>
<dbReference type="SMART" id="SM00052">
    <property type="entry name" value="EAL"/>
    <property type="match status" value="1"/>
</dbReference>
<protein>
    <submittedName>
        <fullName evidence="3">Bifunctional diguanylate cyclase/phosphodiesterase</fullName>
    </submittedName>
</protein>
<evidence type="ECO:0000313" key="3">
    <source>
        <dbReference type="EMBL" id="BBX82274.1"/>
    </source>
</evidence>
<dbReference type="CDD" id="cd01949">
    <property type="entry name" value="GGDEF"/>
    <property type="match status" value="1"/>
</dbReference>
<dbReference type="SUPFAM" id="SSF141868">
    <property type="entry name" value="EAL domain-like"/>
    <property type="match status" value="1"/>
</dbReference>
<dbReference type="InterPro" id="IPR035919">
    <property type="entry name" value="EAL_sf"/>
</dbReference>
<dbReference type="CDD" id="cd01948">
    <property type="entry name" value="EAL"/>
    <property type="match status" value="1"/>
</dbReference>
<name>A0ABM7I6T9_9MYCO</name>
<dbReference type="InterPro" id="IPR043128">
    <property type="entry name" value="Rev_trsase/Diguanyl_cyclase"/>
</dbReference>
<evidence type="ECO:0000259" key="1">
    <source>
        <dbReference type="PROSITE" id="PS50883"/>
    </source>
</evidence>
<dbReference type="PROSITE" id="PS50887">
    <property type="entry name" value="GGDEF"/>
    <property type="match status" value="1"/>
</dbReference>
<dbReference type="PANTHER" id="PTHR44757:SF2">
    <property type="entry name" value="BIOFILM ARCHITECTURE MAINTENANCE PROTEIN MBAA"/>
    <property type="match status" value="1"/>
</dbReference>
<dbReference type="PANTHER" id="PTHR44757">
    <property type="entry name" value="DIGUANYLATE CYCLASE DGCP"/>
    <property type="match status" value="1"/>
</dbReference>
<dbReference type="Pfam" id="PF00563">
    <property type="entry name" value="EAL"/>
    <property type="match status" value="1"/>
</dbReference>
<dbReference type="SUPFAM" id="SSF55781">
    <property type="entry name" value="GAF domain-like"/>
    <property type="match status" value="1"/>
</dbReference>
<dbReference type="InterPro" id="IPR029787">
    <property type="entry name" value="Nucleotide_cyclase"/>
</dbReference>
<evidence type="ECO:0000259" key="2">
    <source>
        <dbReference type="PROSITE" id="PS50887"/>
    </source>
</evidence>
<dbReference type="SUPFAM" id="SSF55073">
    <property type="entry name" value="Nucleotide cyclase"/>
    <property type="match status" value="1"/>
</dbReference>
<accession>A0ABM7I6T9</accession>
<reference evidence="3 4" key="1">
    <citation type="journal article" date="2019" name="Emerg. Microbes Infect.">
        <title>Comprehensive subspecies identification of 175 nontuberculous mycobacteria species based on 7547 genomic profiles.</title>
        <authorList>
            <person name="Matsumoto Y."/>
            <person name="Kinjo T."/>
            <person name="Motooka D."/>
            <person name="Nabeya D."/>
            <person name="Jung N."/>
            <person name="Uechi K."/>
            <person name="Horii T."/>
            <person name="Iida T."/>
            <person name="Fujita J."/>
            <person name="Nakamura S."/>
        </authorList>
    </citation>
    <scope>NUCLEOTIDE SEQUENCE [LARGE SCALE GENOMIC DNA]</scope>
    <source>
        <strain evidence="3 4">JCM 15296</strain>
    </source>
</reference>
<dbReference type="Pfam" id="PF00990">
    <property type="entry name" value="GGDEF"/>
    <property type="match status" value="1"/>
</dbReference>
<feature type="domain" description="GGDEF" evidence="2">
    <location>
        <begin position="234"/>
        <end position="367"/>
    </location>
</feature>
<dbReference type="EMBL" id="AP022577">
    <property type="protein sequence ID" value="BBX82274.1"/>
    <property type="molecule type" value="Genomic_DNA"/>
</dbReference>
<organism evidence="3 4">
    <name type="scientific">Mycolicibacterium aubagnense</name>
    <dbReference type="NCBI Taxonomy" id="319707"/>
    <lineage>
        <taxon>Bacteria</taxon>
        <taxon>Bacillati</taxon>
        <taxon>Actinomycetota</taxon>
        <taxon>Actinomycetes</taxon>
        <taxon>Mycobacteriales</taxon>
        <taxon>Mycobacteriaceae</taxon>
        <taxon>Mycolicibacterium</taxon>
    </lineage>
</organism>
<feature type="domain" description="EAL" evidence="1">
    <location>
        <begin position="376"/>
        <end position="631"/>
    </location>
</feature>
<dbReference type="SMART" id="SM00267">
    <property type="entry name" value="GGDEF"/>
    <property type="match status" value="1"/>
</dbReference>
<dbReference type="InterPro" id="IPR001633">
    <property type="entry name" value="EAL_dom"/>
</dbReference>